<reference evidence="3" key="1">
    <citation type="submission" date="2016-07" db="EMBL/GenBank/DDBJ databases">
        <authorList>
            <person name="Florea S."/>
            <person name="Webb J.S."/>
            <person name="Jaromczyk J."/>
            <person name="Schardl C.L."/>
        </authorList>
    </citation>
    <scope>NUCLEOTIDE SEQUENCE [LARGE SCALE GENOMIC DNA]</scope>
    <source>
        <strain evidence="3">Z6</strain>
    </source>
</reference>
<dbReference type="RefSeq" id="WP_068716747.1">
    <property type="nucleotide sequence ID" value="NZ_LWDV01000008.1"/>
</dbReference>
<organism evidence="2 3">
    <name type="scientific">Orenia metallireducens</name>
    <dbReference type="NCBI Taxonomy" id="1413210"/>
    <lineage>
        <taxon>Bacteria</taxon>
        <taxon>Bacillati</taxon>
        <taxon>Bacillota</taxon>
        <taxon>Clostridia</taxon>
        <taxon>Halanaerobiales</taxon>
        <taxon>Halobacteroidaceae</taxon>
        <taxon>Orenia</taxon>
    </lineage>
</organism>
<dbReference type="InterPro" id="IPR027434">
    <property type="entry name" value="Homing_endonucl"/>
</dbReference>
<accession>A0A1C0AA39</accession>
<evidence type="ECO:0000313" key="2">
    <source>
        <dbReference type="EMBL" id="OCL27151.1"/>
    </source>
</evidence>
<protein>
    <recommendedName>
        <fullName evidence="1">Homing endonuclease LAGLIDADG domain-containing protein</fullName>
    </recommendedName>
</protein>
<dbReference type="InterPro" id="IPR004860">
    <property type="entry name" value="LAGLIDADG_dom"/>
</dbReference>
<dbReference type="EMBL" id="LWDV01000008">
    <property type="protein sequence ID" value="OCL27151.1"/>
    <property type="molecule type" value="Genomic_DNA"/>
</dbReference>
<sequence>MGDGCIYNRKQGNYQKMIDIVIHKNDSEILDMFKEEIKTEKLYFISKDNIATLQIVSDRLCDNLISHNILPRKNNNPQPPKNIPDEFKSHFIRALFDSDGCIYKGGDRLCDYEFQFCGSKEIVSYFQSFLKDYDINLKIYQDKRKNKYNNSHYYIRTQVISDLQLIRKLIYDNSQDFKLKRKRKLFDIF</sequence>
<dbReference type="Proteomes" id="UP000093514">
    <property type="component" value="Unassembled WGS sequence"/>
</dbReference>
<evidence type="ECO:0000259" key="1">
    <source>
        <dbReference type="Pfam" id="PF14528"/>
    </source>
</evidence>
<dbReference type="Gene3D" id="3.10.28.10">
    <property type="entry name" value="Homing endonucleases"/>
    <property type="match status" value="1"/>
</dbReference>
<keyword evidence="3" id="KW-1185">Reference proteome</keyword>
<dbReference type="SUPFAM" id="SSF55608">
    <property type="entry name" value="Homing endonucleases"/>
    <property type="match status" value="2"/>
</dbReference>
<dbReference type="AlphaFoldDB" id="A0A1C0AA39"/>
<reference evidence="2 3" key="2">
    <citation type="submission" date="2016-08" db="EMBL/GenBank/DDBJ databases">
        <title>Orenia metallireducens sp. nov. strain Z6, a Novel Metal-reducing Firmicute from the Deep Subsurface.</title>
        <authorList>
            <person name="Maxim B.I."/>
            <person name="Kenneth K."/>
            <person name="Flynn T.M."/>
            <person name="Oloughlin E.J."/>
            <person name="Locke R.A."/>
            <person name="Weber J.R."/>
            <person name="Egan S.M."/>
            <person name="Mackie R.I."/>
            <person name="Cann I.K."/>
        </authorList>
    </citation>
    <scope>NUCLEOTIDE SEQUENCE [LARGE SCALE GENOMIC DNA]</scope>
    <source>
        <strain evidence="2 3">Z6</strain>
    </source>
</reference>
<dbReference type="GO" id="GO:0004519">
    <property type="term" value="F:endonuclease activity"/>
    <property type="evidence" value="ECO:0007669"/>
    <property type="project" value="InterPro"/>
</dbReference>
<evidence type="ECO:0000313" key="3">
    <source>
        <dbReference type="Proteomes" id="UP000093514"/>
    </source>
</evidence>
<name>A0A1C0AA39_9FIRM</name>
<proteinExistence type="predicted"/>
<dbReference type="Pfam" id="PF14528">
    <property type="entry name" value="LAGLIDADG_3"/>
    <property type="match status" value="1"/>
</dbReference>
<comment type="caution">
    <text evidence="2">The sequence shown here is derived from an EMBL/GenBank/DDBJ whole genome shotgun (WGS) entry which is preliminary data.</text>
</comment>
<feature type="domain" description="Homing endonuclease LAGLIDADG" evidence="1">
    <location>
        <begin position="86"/>
        <end position="157"/>
    </location>
</feature>
<gene>
    <name evidence="2" type="ORF">U472_06640</name>
</gene>